<dbReference type="PROSITE" id="PS50847">
    <property type="entry name" value="GRAM_POS_ANCHORING"/>
    <property type="match status" value="1"/>
</dbReference>
<evidence type="ECO:0000256" key="3">
    <source>
        <dbReference type="ARBA" id="ARBA00022729"/>
    </source>
</evidence>
<comment type="caution">
    <text evidence="7">The sequence shown here is derived from an EMBL/GenBank/DDBJ whole genome shotgun (WGS) entry which is preliminary data.</text>
</comment>
<evidence type="ECO:0000313" key="7">
    <source>
        <dbReference type="EMBL" id="KXU10308.1"/>
    </source>
</evidence>
<keyword evidence="1" id="KW-0134">Cell wall</keyword>
<dbReference type="Proteomes" id="UP000071927">
    <property type="component" value="Unassembled WGS sequence"/>
</dbReference>
<reference evidence="7 8" key="1">
    <citation type="submission" date="2016-01" db="EMBL/GenBank/DDBJ databases">
        <title>Highly variable Streptococcus oralis are common among viridans streptococci isolated from primates.</title>
        <authorList>
            <person name="Denapaite D."/>
            <person name="Rieger M."/>
            <person name="Koendgen S."/>
            <person name="Brueckner R."/>
            <person name="Ochigava I."/>
            <person name="Kappeler P."/>
            <person name="Maetz-Rensing K."/>
            <person name="Leendertz F."/>
            <person name="Hakenbeck R."/>
        </authorList>
    </citation>
    <scope>NUCLEOTIDE SEQUENCE [LARGE SCALE GENOMIC DNA]</scope>
    <source>
        <strain evidence="7 8">DD03</strain>
    </source>
</reference>
<evidence type="ECO:0000256" key="2">
    <source>
        <dbReference type="ARBA" id="ARBA00022525"/>
    </source>
</evidence>
<name>A0A139R6C0_9STRE</name>
<keyword evidence="5" id="KW-1133">Transmembrane helix</keyword>
<keyword evidence="4" id="KW-0572">Peptidoglycan-anchor</keyword>
<evidence type="ECO:0000313" key="8">
    <source>
        <dbReference type="Proteomes" id="UP000071927"/>
    </source>
</evidence>
<evidence type="ECO:0000256" key="5">
    <source>
        <dbReference type="SAM" id="Phobius"/>
    </source>
</evidence>
<feature type="domain" description="Gram-positive cocci surface proteins LPxTG" evidence="6">
    <location>
        <begin position="72"/>
        <end position="105"/>
    </location>
</feature>
<dbReference type="InterPro" id="IPR019931">
    <property type="entry name" value="LPXTG_anchor"/>
</dbReference>
<dbReference type="NCBIfam" id="TIGR01167">
    <property type="entry name" value="LPXTG_anchor"/>
    <property type="match status" value="1"/>
</dbReference>
<gene>
    <name evidence="7" type="ORF">SGADD03_00235</name>
</gene>
<keyword evidence="2" id="KW-0964">Secreted</keyword>
<organism evidence="7 8">
    <name type="scientific">Streptococcus gallolyticus</name>
    <dbReference type="NCBI Taxonomy" id="315405"/>
    <lineage>
        <taxon>Bacteria</taxon>
        <taxon>Bacillati</taxon>
        <taxon>Bacillota</taxon>
        <taxon>Bacilli</taxon>
        <taxon>Lactobacillales</taxon>
        <taxon>Streptococcaceae</taxon>
        <taxon>Streptococcus</taxon>
    </lineage>
</organism>
<dbReference type="EMBL" id="LQXV01000084">
    <property type="protein sequence ID" value="KXU10308.1"/>
    <property type="molecule type" value="Genomic_DNA"/>
</dbReference>
<dbReference type="AlphaFoldDB" id="A0A139R6C0"/>
<dbReference type="Pfam" id="PF00746">
    <property type="entry name" value="Gram_pos_anchor"/>
    <property type="match status" value="1"/>
</dbReference>
<evidence type="ECO:0000256" key="1">
    <source>
        <dbReference type="ARBA" id="ARBA00022512"/>
    </source>
</evidence>
<keyword evidence="5" id="KW-0472">Membrane</keyword>
<evidence type="ECO:0000256" key="4">
    <source>
        <dbReference type="ARBA" id="ARBA00023088"/>
    </source>
</evidence>
<accession>A0A139R6C0</accession>
<protein>
    <submittedName>
        <fullName evidence="7">Extracellular protein</fullName>
    </submittedName>
</protein>
<proteinExistence type="predicted"/>
<dbReference type="PATRIC" id="fig|315405.12.peg.310"/>
<sequence length="105" mass="10569">MGTTSTVTGQVVQDVTSEAPVYTNTGATIVSTQNGSVVLADGTITSPESIGATTNSDGTISVTTSTGESATLPLTGDTNTTILSILGSALAAIGGFFFKKRQFFN</sequence>
<keyword evidence="3" id="KW-0732">Signal</keyword>
<keyword evidence="5" id="KW-0812">Transmembrane</keyword>
<evidence type="ECO:0000259" key="6">
    <source>
        <dbReference type="PROSITE" id="PS50847"/>
    </source>
</evidence>
<feature type="transmembrane region" description="Helical" evidence="5">
    <location>
        <begin position="81"/>
        <end position="98"/>
    </location>
</feature>